<protein>
    <submittedName>
        <fullName evidence="1">Uncharacterized protein</fullName>
    </submittedName>
</protein>
<accession>A0A7W4UFG9</accession>
<comment type="caution">
    <text evidence="1">The sequence shown here is derived from an EMBL/GenBank/DDBJ whole genome shotgun (WGS) entry which is preliminary data.</text>
</comment>
<evidence type="ECO:0000313" key="2">
    <source>
        <dbReference type="Proteomes" id="UP000518206"/>
    </source>
</evidence>
<proteinExistence type="predicted"/>
<reference evidence="1 2" key="2">
    <citation type="submission" date="2020-08" db="EMBL/GenBank/DDBJ databases">
        <authorList>
            <person name="Partida-Martinez L."/>
            <person name="Huntemann M."/>
            <person name="Clum A."/>
            <person name="Wang J."/>
            <person name="Palaniappan K."/>
            <person name="Ritter S."/>
            <person name="Chen I.-M."/>
            <person name="Stamatis D."/>
            <person name="Reddy T."/>
            <person name="O'Malley R."/>
            <person name="Daum C."/>
            <person name="Shapiro N."/>
            <person name="Ivanova N."/>
            <person name="Kyrpides N."/>
            <person name="Woyke T."/>
        </authorList>
    </citation>
    <scope>NUCLEOTIDE SEQUENCE [LARGE SCALE GENOMIC DNA]</scope>
    <source>
        <strain evidence="1 2">RAS26</strain>
    </source>
</reference>
<dbReference type="EMBL" id="JACHVX010000003">
    <property type="protein sequence ID" value="MBB2923233.1"/>
    <property type="molecule type" value="Genomic_DNA"/>
</dbReference>
<organism evidence="1 2">
    <name type="scientific">Cellulomonas cellasea</name>
    <dbReference type="NCBI Taxonomy" id="43670"/>
    <lineage>
        <taxon>Bacteria</taxon>
        <taxon>Bacillati</taxon>
        <taxon>Actinomycetota</taxon>
        <taxon>Actinomycetes</taxon>
        <taxon>Micrococcales</taxon>
        <taxon>Cellulomonadaceae</taxon>
        <taxon>Cellulomonas</taxon>
    </lineage>
</organism>
<dbReference type="RefSeq" id="WP_183296105.1">
    <property type="nucleotide sequence ID" value="NZ_JACHVX010000003.1"/>
</dbReference>
<name>A0A7W4UFG9_9CELL</name>
<dbReference type="Proteomes" id="UP000518206">
    <property type="component" value="Unassembled WGS sequence"/>
</dbReference>
<dbReference type="AlphaFoldDB" id="A0A7W4UFG9"/>
<reference evidence="1 2" key="1">
    <citation type="submission" date="2020-08" db="EMBL/GenBank/DDBJ databases">
        <title>The Agave Microbiome: Exploring the role of microbial communities in plant adaptations to desert environments.</title>
        <authorList>
            <person name="Partida-Martinez L.P."/>
        </authorList>
    </citation>
    <scope>NUCLEOTIDE SEQUENCE [LARGE SCALE GENOMIC DNA]</scope>
    <source>
        <strain evidence="1 2">RAS26</strain>
    </source>
</reference>
<evidence type="ECO:0000313" key="1">
    <source>
        <dbReference type="EMBL" id="MBB2923233.1"/>
    </source>
</evidence>
<gene>
    <name evidence="1" type="ORF">FHR80_002158</name>
</gene>
<sequence length="247" mass="27665">MRKPRHRDQPLSVLDLQLEVNDADPDRPVVRVLVNGNEPFEDVVPGWRGFDPDAVLGETSPLLPVDGGRRVAVSRCSCTFGGCGVVAPLVVPSRDGRRVSWVDPRDWTDVFDEPLGTPADDDEGLPWPIPDLHFDRAQYVAEIRRASRDRSWETPRRRTARRLRERLEAASAHLLPPDLRLDSVGPGWREPGFVLTFARTDGGGDYRYELLVLTSAHDDPERASEDMAHQLLAVDPADRVQAFGRPL</sequence>